<keyword evidence="3" id="KW-1185">Reference proteome</keyword>
<evidence type="ECO:0000313" key="3">
    <source>
        <dbReference type="Proteomes" id="UP001370758"/>
    </source>
</evidence>
<sequence length="281" mass="30319">MESLDTREIGPRSGSASGTGVLPFPAANGNEKRAPPQGGYYTVRKRIMCTTTQKVREMWDRMAAAPVRDARNWRQLDEELGTTAVNEIILEMQRRAHGCICSHHPLIKGPDGEGLKLRASNSEHCRDEQTARMYEKVYGKFSSSVAIGISNPYYLILAAPGSLGLISNRCGCYQLIEQNEDDSSGVTVGDRGSLDGSVLMGSGLPNFEKMRTDLGADTKNYNYMGPGNSWTGYGGAPDRYLASGPGEEPYWLEGPQDLSGGVGWGSNPFMGMGASSGPTGY</sequence>
<organism evidence="2 3">
    <name type="scientific">Arthrobotrys musiformis</name>
    <dbReference type="NCBI Taxonomy" id="47236"/>
    <lineage>
        <taxon>Eukaryota</taxon>
        <taxon>Fungi</taxon>
        <taxon>Dikarya</taxon>
        <taxon>Ascomycota</taxon>
        <taxon>Pezizomycotina</taxon>
        <taxon>Orbiliomycetes</taxon>
        <taxon>Orbiliales</taxon>
        <taxon>Orbiliaceae</taxon>
        <taxon>Arthrobotrys</taxon>
    </lineage>
</organism>
<comment type="caution">
    <text evidence="2">The sequence shown here is derived from an EMBL/GenBank/DDBJ whole genome shotgun (WGS) entry which is preliminary data.</text>
</comment>
<proteinExistence type="predicted"/>
<accession>A0AAV9WKX2</accession>
<dbReference type="EMBL" id="JAVHJL010000002">
    <property type="protein sequence ID" value="KAK6509796.1"/>
    <property type="molecule type" value="Genomic_DNA"/>
</dbReference>
<evidence type="ECO:0000256" key="1">
    <source>
        <dbReference type="SAM" id="MobiDB-lite"/>
    </source>
</evidence>
<feature type="region of interest" description="Disordered" evidence="1">
    <location>
        <begin position="1"/>
        <end position="38"/>
    </location>
</feature>
<dbReference type="AlphaFoldDB" id="A0AAV9WKX2"/>
<protein>
    <submittedName>
        <fullName evidence="2">Uncharacterized protein</fullName>
    </submittedName>
</protein>
<evidence type="ECO:0000313" key="2">
    <source>
        <dbReference type="EMBL" id="KAK6509796.1"/>
    </source>
</evidence>
<reference evidence="2 3" key="1">
    <citation type="submission" date="2023-08" db="EMBL/GenBank/DDBJ databases">
        <authorList>
            <person name="Palmer J.M."/>
        </authorList>
    </citation>
    <scope>NUCLEOTIDE SEQUENCE [LARGE SCALE GENOMIC DNA]</scope>
    <source>
        <strain evidence="2 3">TWF481</strain>
    </source>
</reference>
<dbReference type="Proteomes" id="UP001370758">
    <property type="component" value="Unassembled WGS sequence"/>
</dbReference>
<gene>
    <name evidence="2" type="ORF">TWF481_004525</name>
</gene>
<feature type="compositionally biased region" description="Basic and acidic residues" evidence="1">
    <location>
        <begin position="1"/>
        <end position="10"/>
    </location>
</feature>
<name>A0AAV9WKX2_9PEZI</name>